<evidence type="ECO:0000313" key="7">
    <source>
        <dbReference type="Proteomes" id="UP000065511"/>
    </source>
</evidence>
<dbReference type="Pfam" id="PF25888">
    <property type="entry name" value="WHD_DnaB"/>
    <property type="match status" value="1"/>
</dbReference>
<keyword evidence="5" id="KW-0547">Nucleotide-binding</keyword>
<keyword evidence="5" id="KW-0067">ATP-binding</keyword>
<keyword evidence="5" id="KW-0347">Helicase</keyword>
<gene>
    <name evidence="5" type="ORF">ATZ33_06060</name>
    <name evidence="6" type="ORF">RV15_GL001511</name>
</gene>
<accession>A0A0S3K9N2</accession>
<reference evidence="6 8" key="1">
    <citation type="submission" date="2014-12" db="EMBL/GenBank/DDBJ databases">
        <title>Draft genome sequences of 29 type strains of Enterococci.</title>
        <authorList>
            <person name="Zhong Z."/>
            <person name="Sun Z."/>
            <person name="Liu W."/>
            <person name="Zhang W."/>
            <person name="Zhang H."/>
        </authorList>
    </citation>
    <scope>NUCLEOTIDE SEQUENCE [LARGE SCALE GENOMIC DNA]</scope>
    <source>
        <strain evidence="6 8">DSM 22801</strain>
    </source>
</reference>
<evidence type="ECO:0000313" key="5">
    <source>
        <dbReference type="EMBL" id="ALS00948.1"/>
    </source>
</evidence>
<feature type="domain" description="Replicative helicase loading/DNA remodeling protein DnaB N-terminal winged helix" evidence="4">
    <location>
        <begin position="9"/>
        <end position="246"/>
    </location>
</feature>
<dbReference type="InterPro" id="IPR006343">
    <property type="entry name" value="DnaB/C_C"/>
</dbReference>
<evidence type="ECO:0000259" key="4">
    <source>
        <dbReference type="Pfam" id="PF25888"/>
    </source>
</evidence>
<evidence type="ECO:0000259" key="3">
    <source>
        <dbReference type="Pfam" id="PF07261"/>
    </source>
</evidence>
<evidence type="ECO:0000313" key="6">
    <source>
        <dbReference type="EMBL" id="OJG89945.1"/>
    </source>
</evidence>
<dbReference type="InterPro" id="IPR034829">
    <property type="entry name" value="DnaD-like_sf"/>
</dbReference>
<dbReference type="AlphaFoldDB" id="A0A0S3K9N2"/>
<keyword evidence="7" id="KW-1185">Reference proteome</keyword>
<dbReference type="InterPro" id="IPR058660">
    <property type="entry name" value="WHD_DnaB"/>
</dbReference>
<feature type="region of interest" description="Disordered" evidence="2">
    <location>
        <begin position="408"/>
        <end position="450"/>
    </location>
</feature>
<dbReference type="GO" id="GO:0004386">
    <property type="term" value="F:helicase activity"/>
    <property type="evidence" value="ECO:0007669"/>
    <property type="project" value="UniProtKB-KW"/>
</dbReference>
<dbReference type="RefSeq" id="WP_071878529.1">
    <property type="nucleotide sequence ID" value="NZ_JXLC01000021.1"/>
</dbReference>
<dbReference type="Gene3D" id="1.10.10.630">
    <property type="entry name" value="DnaD domain-like"/>
    <property type="match status" value="1"/>
</dbReference>
<name>A0A0S3K9N2_9ENTE</name>
<evidence type="ECO:0000256" key="1">
    <source>
        <dbReference type="ARBA" id="ARBA00093462"/>
    </source>
</evidence>
<proteinExistence type="inferred from homology"/>
<sequence>MKDNWKEIRPKSIFKTAIASPLADQEQAVLTLLYQPIIGAQAFSLYLTLLSEIDESGMSESLFHADLITMMDISMKQIEAARMKLEGIGLLSTFAKEDSELGIHFIYRLNHPETAERFFKDEVLSLTLLNSVGQRKLDKLFDHFKPKYLNLTGFEEVSVGFKDIYVFKEEQIVSQSKQLSQMEQAFDDPRPAGKPSAVNESFDWSYFVQGIEKLGIKLPDNNTGFKEEVFVFHNLFGITELEMIDFCSKSFDYYTSKIDVKDFERAIYRTYDPDKKQRLSEFQQNDSVDLSAEDQQTYRYNSLKMNGFSTQDIQMIMDSEKNFPLNYLEALKNERGGYTTPQERSLVKYLVSKSGLPNSVINVLINYVYNIQKQPTLKADYINRIANEWAQSGIFSPEKAIEHVREIAKKGKEQKQTRQRYGQNNRPIRQETLPDWVENPVEEQKLSKEEQARLDKEIQDFLSKGGDK</sequence>
<feature type="domain" description="DnaB/C C-terminal" evidence="3">
    <location>
        <begin position="329"/>
        <end position="403"/>
    </location>
</feature>
<reference evidence="5 7" key="2">
    <citation type="submission" date="2015-12" db="EMBL/GenBank/DDBJ databases">
        <authorList>
            <person name="Lauer A."/>
            <person name="Humrighouse B."/>
            <person name="Loparev V."/>
            <person name="Shewmaker P.L."/>
            <person name="Whitney A.M."/>
            <person name="McLaughlin R.W."/>
        </authorList>
    </citation>
    <scope>NUCLEOTIDE SEQUENCE [LARGE SCALE GENOMIC DNA]</scope>
    <source>
        <strain evidence="5 7">LMG 23085</strain>
    </source>
</reference>
<dbReference type="EMBL" id="CP013614">
    <property type="protein sequence ID" value="ALS00948.1"/>
    <property type="molecule type" value="Genomic_DNA"/>
</dbReference>
<dbReference type="OrthoDB" id="2082007at2"/>
<evidence type="ECO:0000313" key="8">
    <source>
        <dbReference type="Proteomes" id="UP000183039"/>
    </source>
</evidence>
<dbReference type="KEGG" id="ess:ATZ33_06060"/>
<protein>
    <submittedName>
        <fullName evidence="5">Helicase DnaB</fullName>
    </submittedName>
</protein>
<dbReference type="Pfam" id="PF07261">
    <property type="entry name" value="DnaB_2"/>
    <property type="match status" value="1"/>
</dbReference>
<organism evidence="6 8">
    <name type="scientific">Enterococcus silesiacus</name>
    <dbReference type="NCBI Taxonomy" id="332949"/>
    <lineage>
        <taxon>Bacteria</taxon>
        <taxon>Bacillati</taxon>
        <taxon>Bacillota</taxon>
        <taxon>Bacilli</taxon>
        <taxon>Lactobacillales</taxon>
        <taxon>Enterococcaceae</taxon>
        <taxon>Enterococcus</taxon>
    </lineage>
</organism>
<keyword evidence="5" id="KW-0378">Hydrolase</keyword>
<dbReference type="Proteomes" id="UP000065511">
    <property type="component" value="Chromosome"/>
</dbReference>
<evidence type="ECO:0000256" key="2">
    <source>
        <dbReference type="SAM" id="MobiDB-lite"/>
    </source>
</evidence>
<dbReference type="EMBL" id="JXLC01000021">
    <property type="protein sequence ID" value="OJG89945.1"/>
    <property type="molecule type" value="Genomic_DNA"/>
</dbReference>
<dbReference type="Proteomes" id="UP000183039">
    <property type="component" value="Unassembled WGS sequence"/>
</dbReference>
<comment type="similarity">
    <text evidence="1">Belongs to the DnaB/DnaD family.</text>
</comment>